<gene>
    <name evidence="8" type="primary">109580421</name>
</gene>
<feature type="compositionally biased region" description="Low complexity" evidence="6">
    <location>
        <begin position="688"/>
        <end position="699"/>
    </location>
</feature>
<keyword evidence="2" id="KW-0677">Repeat</keyword>
<feature type="compositionally biased region" description="Polar residues" evidence="6">
    <location>
        <begin position="566"/>
        <end position="591"/>
    </location>
</feature>
<dbReference type="GO" id="GO:0046872">
    <property type="term" value="F:metal ion binding"/>
    <property type="evidence" value="ECO:0007669"/>
    <property type="project" value="UniProtKB-KW"/>
</dbReference>
<evidence type="ECO:0000256" key="3">
    <source>
        <dbReference type="ARBA" id="ARBA00022833"/>
    </source>
</evidence>
<feature type="compositionally biased region" description="Low complexity" evidence="6">
    <location>
        <begin position="175"/>
        <end position="197"/>
    </location>
</feature>
<dbReference type="PANTHER" id="PTHR24207">
    <property type="entry name" value="ZYX102 PROTEIN"/>
    <property type="match status" value="1"/>
</dbReference>
<evidence type="ECO:0000256" key="2">
    <source>
        <dbReference type="ARBA" id="ARBA00022737"/>
    </source>
</evidence>
<feature type="domain" description="LIM zinc-binding" evidence="7">
    <location>
        <begin position="802"/>
        <end position="863"/>
    </location>
</feature>
<dbReference type="Pfam" id="PF00412">
    <property type="entry name" value="LIM"/>
    <property type="match status" value="2"/>
</dbReference>
<evidence type="ECO:0000313" key="8">
    <source>
        <dbReference type="EnsemblMetazoa" id="XP_019849068.1"/>
    </source>
</evidence>
<feature type="compositionally biased region" description="Low complexity" evidence="6">
    <location>
        <begin position="719"/>
        <end position="735"/>
    </location>
</feature>
<feature type="compositionally biased region" description="Low complexity" evidence="6">
    <location>
        <begin position="525"/>
        <end position="540"/>
    </location>
</feature>
<accession>A0AAN0IX93</accession>
<evidence type="ECO:0000256" key="4">
    <source>
        <dbReference type="ARBA" id="ARBA00023038"/>
    </source>
</evidence>
<feature type="compositionally biased region" description="Low complexity" evidence="6">
    <location>
        <begin position="118"/>
        <end position="145"/>
    </location>
</feature>
<dbReference type="CDD" id="cd08368">
    <property type="entry name" value="LIM"/>
    <property type="match status" value="2"/>
</dbReference>
<keyword evidence="3 5" id="KW-0862">Zinc</keyword>
<dbReference type="AlphaFoldDB" id="A0AAN0IX93"/>
<reference evidence="9" key="1">
    <citation type="journal article" date="2010" name="Nature">
        <title>The Amphimedon queenslandica genome and the evolution of animal complexity.</title>
        <authorList>
            <person name="Srivastava M."/>
            <person name="Simakov O."/>
            <person name="Chapman J."/>
            <person name="Fahey B."/>
            <person name="Gauthier M.E."/>
            <person name="Mitros T."/>
            <person name="Richards G.S."/>
            <person name="Conaco C."/>
            <person name="Dacre M."/>
            <person name="Hellsten U."/>
            <person name="Larroux C."/>
            <person name="Putnam N.H."/>
            <person name="Stanke M."/>
            <person name="Adamska M."/>
            <person name="Darling A."/>
            <person name="Degnan S.M."/>
            <person name="Oakley T.H."/>
            <person name="Plachetzki D.C."/>
            <person name="Zhai Y."/>
            <person name="Adamski M."/>
            <person name="Calcino A."/>
            <person name="Cummins S.F."/>
            <person name="Goodstein D.M."/>
            <person name="Harris C."/>
            <person name="Jackson D.J."/>
            <person name="Leys S.P."/>
            <person name="Shu S."/>
            <person name="Woodcroft B.J."/>
            <person name="Vervoort M."/>
            <person name="Kosik K.S."/>
            <person name="Manning G."/>
            <person name="Degnan B.M."/>
            <person name="Rokhsar D.S."/>
        </authorList>
    </citation>
    <scope>NUCLEOTIDE SEQUENCE [LARGE SCALE GENOMIC DNA]</scope>
</reference>
<keyword evidence="4 5" id="KW-0440">LIM domain</keyword>
<evidence type="ECO:0000313" key="9">
    <source>
        <dbReference type="Proteomes" id="UP000007879"/>
    </source>
</evidence>
<feature type="compositionally biased region" description="Pro residues" evidence="6">
    <location>
        <begin position="146"/>
        <end position="157"/>
    </location>
</feature>
<dbReference type="Gene3D" id="2.10.110.10">
    <property type="entry name" value="Cysteine Rich Protein"/>
    <property type="match status" value="2"/>
</dbReference>
<feature type="region of interest" description="Disordered" evidence="6">
    <location>
        <begin position="464"/>
        <end position="502"/>
    </location>
</feature>
<feature type="compositionally biased region" description="Low complexity" evidence="6">
    <location>
        <begin position="251"/>
        <end position="264"/>
    </location>
</feature>
<dbReference type="EnsemblMetazoa" id="XM_019993509.1">
    <property type="protein sequence ID" value="XP_019849068.1"/>
    <property type="gene ID" value="LOC109580421"/>
</dbReference>
<keyword evidence="1 5" id="KW-0479">Metal-binding</keyword>
<evidence type="ECO:0000256" key="6">
    <source>
        <dbReference type="SAM" id="MobiDB-lite"/>
    </source>
</evidence>
<dbReference type="PROSITE" id="PS50023">
    <property type="entry name" value="LIM_DOMAIN_2"/>
    <property type="match status" value="2"/>
</dbReference>
<feature type="region of interest" description="Disordered" evidence="6">
    <location>
        <begin position="685"/>
        <end position="735"/>
    </location>
</feature>
<dbReference type="PROSITE" id="PS00478">
    <property type="entry name" value="LIM_DOMAIN_1"/>
    <property type="match status" value="2"/>
</dbReference>
<dbReference type="InterPro" id="IPR001781">
    <property type="entry name" value="Znf_LIM"/>
</dbReference>
<proteinExistence type="predicted"/>
<evidence type="ECO:0000256" key="1">
    <source>
        <dbReference type="ARBA" id="ARBA00022723"/>
    </source>
</evidence>
<dbReference type="PANTHER" id="PTHR24207:SF2">
    <property type="entry name" value="ZYX102 PROTEIN"/>
    <property type="match status" value="1"/>
</dbReference>
<reference evidence="8" key="2">
    <citation type="submission" date="2024-06" db="UniProtKB">
        <authorList>
            <consortium name="EnsemblMetazoa"/>
        </authorList>
    </citation>
    <scope>IDENTIFICATION</scope>
</reference>
<organism evidence="8 9">
    <name type="scientific">Amphimedon queenslandica</name>
    <name type="common">Sponge</name>
    <dbReference type="NCBI Taxonomy" id="400682"/>
    <lineage>
        <taxon>Eukaryota</taxon>
        <taxon>Metazoa</taxon>
        <taxon>Porifera</taxon>
        <taxon>Demospongiae</taxon>
        <taxon>Heteroscleromorpha</taxon>
        <taxon>Haplosclerida</taxon>
        <taxon>Niphatidae</taxon>
        <taxon>Amphimedon</taxon>
    </lineage>
</organism>
<dbReference type="Proteomes" id="UP000007879">
    <property type="component" value="Unassembled WGS sequence"/>
</dbReference>
<dbReference type="KEGG" id="aqu:109580421"/>
<sequence>MPITLPLISELQLKSRKDKILKPSICLKCGSQISHIPYRYNGQVFHARCLLCNACGKRLIGKPFITLNRQIFCGDKCQDSFLKGKSPKPSSDPPYPEPSLSEGEFPTVSIEDVRLDKTSTNNMPGSSSPSMHSYRSSSSRSDYQHPQPPHPSYPPPSRLTDYPVASSPLVTRSYTSNDSLSTLSESSFTSDSSSYTYEPHRKPKKKILKNSNAPRKHHKNRVRWGLNNLHQYQSHSDREYSDETDTLSLESSTSSFSSYLPSTTHMYPPPPRGESTAQGWRDYEQRVSPSNSTGLVPGYPRGLSQSQTSLNPPYHSQYRSLYRSYSSDIPSPTHSSSDGWRRYDSAQMLHNHSHMTPVSYHGYPAHGPAPPPVFYLDESSIPDFDDERRRRQHIYKIPPRLSGSGSILQTLSEDDKNDYDHLTTPPPPPPPRKTAQERLSPSTPDSQWYTSEDIEEALQLINESGTGSQSEDETTPSRQSPLIDTKARSPSPPPPPKRASSLSAIPYNVNHVDPTLPGPIASATSINSDPSLSLSSSPPASRKDSIILSPPPEFASEETKPRYSIASENLSLSSPSMETLKSYPYTDSPSSLDDGLTPEVHPEMMAPPQSSLKELGTSWGSPLKLKDRIVEGAEDPHRTISPPLMQPQASNITETNSSIKTSVSDYNTASSIGYQLSTVQQQMSQLLSPDSVNSSNESSSMRRVRTSPQDLTSSNANRSPTIGGSGSSPSPDVPGAIKLTKEEEATVQWLKQPRTLKPVKVDTDREIEQMLAGLGKSGKHRHTSRSASNLSLSSTTRQKYFGTCSVCQKAIENSQSLFSFASRMYHTKCFCCAQCGCPLRGKQIYTVRGMLVCSDDYKNMTTSPSAHHSLPAVALMKDTRDPVLFQRIIQHSPSAVSRADHVPDCMINGEINNIHNSATMV</sequence>
<feature type="compositionally biased region" description="Polar residues" evidence="6">
    <location>
        <begin position="706"/>
        <end position="718"/>
    </location>
</feature>
<feature type="domain" description="LIM zinc-binding" evidence="7">
    <location>
        <begin position="24"/>
        <end position="84"/>
    </location>
</feature>
<feature type="region of interest" description="Disordered" evidence="6">
    <location>
        <begin position="83"/>
        <end position="219"/>
    </location>
</feature>
<keyword evidence="9" id="KW-1185">Reference proteome</keyword>
<name>A0AAN0IX93_AMPQE</name>
<protein>
    <recommendedName>
        <fullName evidence="7">LIM zinc-binding domain-containing protein</fullName>
    </recommendedName>
</protein>
<feature type="compositionally biased region" description="Polar residues" evidence="6">
    <location>
        <begin position="437"/>
        <end position="448"/>
    </location>
</feature>
<feature type="region of interest" description="Disordered" evidence="6">
    <location>
        <begin position="415"/>
        <end position="448"/>
    </location>
</feature>
<evidence type="ECO:0000256" key="5">
    <source>
        <dbReference type="PROSITE-ProRule" id="PRU00125"/>
    </source>
</evidence>
<evidence type="ECO:0000259" key="7">
    <source>
        <dbReference type="PROSITE" id="PS50023"/>
    </source>
</evidence>
<feature type="region of interest" description="Disordered" evidence="6">
    <location>
        <begin position="519"/>
        <end position="618"/>
    </location>
</feature>
<feature type="region of interest" description="Disordered" evidence="6">
    <location>
        <begin position="251"/>
        <end position="315"/>
    </location>
</feature>
<feature type="compositionally biased region" description="Basic residues" evidence="6">
    <location>
        <begin position="201"/>
        <end position="219"/>
    </location>
</feature>
<dbReference type="SMART" id="SM00132">
    <property type="entry name" value="LIM"/>
    <property type="match status" value="2"/>
</dbReference>